<comment type="caution">
    <text evidence="2">The sequence shown here is derived from an EMBL/GenBank/DDBJ whole genome shotgun (WGS) entry which is preliminary data.</text>
</comment>
<feature type="compositionally biased region" description="Basic and acidic residues" evidence="1">
    <location>
        <begin position="58"/>
        <end position="79"/>
    </location>
</feature>
<feature type="compositionally biased region" description="Basic residues" evidence="1">
    <location>
        <begin position="25"/>
        <end position="41"/>
    </location>
</feature>
<evidence type="ECO:0000313" key="3">
    <source>
        <dbReference type="Proteomes" id="UP000298663"/>
    </source>
</evidence>
<reference evidence="2 3" key="1">
    <citation type="journal article" date="2015" name="Genome Biol.">
        <title>Comparative genomics of Steinernema reveals deeply conserved gene regulatory networks.</title>
        <authorList>
            <person name="Dillman A.R."/>
            <person name="Macchietto M."/>
            <person name="Porter C.F."/>
            <person name="Rogers A."/>
            <person name="Williams B."/>
            <person name="Antoshechkin I."/>
            <person name="Lee M.M."/>
            <person name="Goodwin Z."/>
            <person name="Lu X."/>
            <person name="Lewis E.E."/>
            <person name="Goodrich-Blair H."/>
            <person name="Stock S.P."/>
            <person name="Adams B.J."/>
            <person name="Sternberg P.W."/>
            <person name="Mortazavi A."/>
        </authorList>
    </citation>
    <scope>NUCLEOTIDE SEQUENCE [LARGE SCALE GENOMIC DNA]</scope>
    <source>
        <strain evidence="2 3">ALL</strain>
    </source>
</reference>
<sequence>MEPAGERNVSPPVPNRRRDTQRAQNHTRKAPGVTRRTKRKEGKKDDLMTSPRNSGRRTGREVRGEKPARIGAIKRCDFM</sequence>
<feature type="region of interest" description="Disordered" evidence="1">
    <location>
        <begin position="1"/>
        <end position="79"/>
    </location>
</feature>
<dbReference type="AlphaFoldDB" id="A0A4V6I6Z2"/>
<dbReference type="EMBL" id="AZBU02000001">
    <property type="protein sequence ID" value="TMS33133.1"/>
    <property type="molecule type" value="Genomic_DNA"/>
</dbReference>
<gene>
    <name evidence="2" type="ORF">L596_000907</name>
</gene>
<evidence type="ECO:0000256" key="1">
    <source>
        <dbReference type="SAM" id="MobiDB-lite"/>
    </source>
</evidence>
<reference evidence="2 3" key="2">
    <citation type="journal article" date="2019" name="G3 (Bethesda)">
        <title>Hybrid Assembly of the Genome of the Entomopathogenic Nematode Steinernema carpocapsae Identifies the X-Chromosome.</title>
        <authorList>
            <person name="Serra L."/>
            <person name="Macchietto M."/>
            <person name="Macias-Munoz A."/>
            <person name="McGill C.J."/>
            <person name="Rodriguez I.M."/>
            <person name="Rodriguez B."/>
            <person name="Murad R."/>
            <person name="Mortazavi A."/>
        </authorList>
    </citation>
    <scope>NUCLEOTIDE SEQUENCE [LARGE SCALE GENOMIC DNA]</scope>
    <source>
        <strain evidence="2 3">ALL</strain>
    </source>
</reference>
<name>A0A4V6I6Z2_STECR</name>
<protein>
    <submittedName>
        <fullName evidence="2">Uncharacterized protein</fullName>
    </submittedName>
</protein>
<dbReference type="Proteomes" id="UP000298663">
    <property type="component" value="Chromosome X"/>
</dbReference>
<keyword evidence="3" id="KW-1185">Reference proteome</keyword>
<organism evidence="2 3">
    <name type="scientific">Steinernema carpocapsae</name>
    <name type="common">Entomopathogenic nematode</name>
    <dbReference type="NCBI Taxonomy" id="34508"/>
    <lineage>
        <taxon>Eukaryota</taxon>
        <taxon>Metazoa</taxon>
        <taxon>Ecdysozoa</taxon>
        <taxon>Nematoda</taxon>
        <taxon>Chromadorea</taxon>
        <taxon>Rhabditida</taxon>
        <taxon>Tylenchina</taxon>
        <taxon>Panagrolaimomorpha</taxon>
        <taxon>Strongyloidoidea</taxon>
        <taxon>Steinernematidae</taxon>
        <taxon>Steinernema</taxon>
    </lineage>
</organism>
<dbReference type="EMBL" id="CM016762">
    <property type="protein sequence ID" value="TMS33133.1"/>
    <property type="molecule type" value="Genomic_DNA"/>
</dbReference>
<accession>A0A4V6I6Z2</accession>
<proteinExistence type="predicted"/>
<evidence type="ECO:0000313" key="2">
    <source>
        <dbReference type="EMBL" id="TMS33133.1"/>
    </source>
</evidence>